<reference evidence="1 2" key="1">
    <citation type="submission" date="2018-02" db="EMBL/GenBank/DDBJ databases">
        <title>8 Nocardia nova and 1 Nocardia cyriacigeorgica strain used for evolution to TMP-SMX.</title>
        <authorList>
            <person name="Mehta H."/>
            <person name="Weng J."/>
            <person name="Shamoo Y."/>
        </authorList>
    </citation>
    <scope>NUCLEOTIDE SEQUENCE [LARGE SCALE GENOMIC DNA]</scope>
    <source>
        <strain evidence="1 2">ATCC 33727</strain>
    </source>
</reference>
<gene>
    <name evidence="1" type="ORF">C8259_00605</name>
</gene>
<evidence type="ECO:0000313" key="1">
    <source>
        <dbReference type="EMBL" id="PSR65915.1"/>
    </source>
</evidence>
<evidence type="ECO:0000313" key="2">
    <source>
        <dbReference type="Proteomes" id="UP000241647"/>
    </source>
</evidence>
<accession>A0A2T2ZDR9</accession>
<sequence length="515" mass="55424">MPVGAADRGPSRLIFPATEIPCRWISVGAGYVDGCGYRRRVDLLTPQDATRFWLSRRACNDLFLLYCFDDAGWSADALRAAVIARSAEIPELNVRIREHRFAYPAWEPADFDEAQVVVHTSEEPLWTTVEASLGEILAHSVPARRYTWRIHLYRGVPDAPGGSGPALVVVLQLSHALADGKRAAHIARELLRGLDAAARRVAEPGDGSDRVGSSTGAMVDRHHGRRARARFASSVETLAVEALALLSFLPGVARTVRRGFVAAHADKELNSLAEAGEIPPAATNFAPTRLNRPPAPEHRAVRVIAGESLHVPGYTVTVVALTAISVAMSRYLAAHGESADPLGAQVSMALPVVTDRKAVPHNNYRDLGVDLCVAEPDLRLRARRIAGALAERRIRATHPLQCARDRVTDAIPAPVLRRDIAGYPLDLVPDRISGHTVVSSVHRGEADLSIAGGAVRFTAGFPALGAVMHLTHGLHGLGTTVTLSVHADPQVVDVDDYARRLRGAVREVGARLTAD</sequence>
<dbReference type="AlphaFoldDB" id="A0A2T2ZDR9"/>
<organism evidence="1 2">
    <name type="scientific">Nocardia nova</name>
    <dbReference type="NCBI Taxonomy" id="37330"/>
    <lineage>
        <taxon>Bacteria</taxon>
        <taxon>Bacillati</taxon>
        <taxon>Actinomycetota</taxon>
        <taxon>Actinomycetes</taxon>
        <taxon>Mycobacteriales</taxon>
        <taxon>Nocardiaceae</taxon>
        <taxon>Nocardia</taxon>
    </lineage>
</organism>
<proteinExistence type="predicted"/>
<evidence type="ECO:0008006" key="3">
    <source>
        <dbReference type="Google" id="ProtNLM"/>
    </source>
</evidence>
<dbReference type="Proteomes" id="UP000241647">
    <property type="component" value="Unassembled WGS sequence"/>
</dbReference>
<dbReference type="EMBL" id="PYHS01000001">
    <property type="protein sequence ID" value="PSR65915.1"/>
    <property type="molecule type" value="Genomic_DNA"/>
</dbReference>
<comment type="caution">
    <text evidence="1">The sequence shown here is derived from an EMBL/GenBank/DDBJ whole genome shotgun (WGS) entry which is preliminary data.</text>
</comment>
<name>A0A2T2ZDR9_9NOCA</name>
<protein>
    <recommendedName>
        <fullName evidence="3">DUF1298 domain-containing protein</fullName>
    </recommendedName>
</protein>